<evidence type="ECO:0000256" key="5">
    <source>
        <dbReference type="ARBA" id="ARBA00023136"/>
    </source>
</evidence>
<dbReference type="RefSeq" id="WP_330154796.1">
    <property type="nucleotide sequence ID" value="NZ_JAUZMZ010000338.1"/>
</dbReference>
<dbReference type="InterPro" id="IPR025857">
    <property type="entry name" value="MacB_PCD"/>
</dbReference>
<keyword evidence="4 7" id="KW-1133">Transmembrane helix</keyword>
<feature type="domain" description="ABC3 transporter permease C-terminal" evidence="8">
    <location>
        <begin position="272"/>
        <end position="388"/>
    </location>
</feature>
<gene>
    <name evidence="10" type="ORF">Q8814_25915</name>
</gene>
<evidence type="ECO:0000256" key="3">
    <source>
        <dbReference type="ARBA" id="ARBA00022692"/>
    </source>
</evidence>
<evidence type="ECO:0000256" key="2">
    <source>
        <dbReference type="ARBA" id="ARBA00022475"/>
    </source>
</evidence>
<keyword evidence="3 7" id="KW-0812">Transmembrane</keyword>
<evidence type="ECO:0000256" key="4">
    <source>
        <dbReference type="ARBA" id="ARBA00022989"/>
    </source>
</evidence>
<dbReference type="PANTHER" id="PTHR30572">
    <property type="entry name" value="MEMBRANE COMPONENT OF TRANSPORTER-RELATED"/>
    <property type="match status" value="1"/>
</dbReference>
<dbReference type="PANTHER" id="PTHR30572:SF4">
    <property type="entry name" value="ABC TRANSPORTER PERMEASE YTRF"/>
    <property type="match status" value="1"/>
</dbReference>
<protein>
    <submittedName>
        <fullName evidence="10">FtsX-like permease family protein</fullName>
    </submittedName>
</protein>
<comment type="subcellular location">
    <subcellularLocation>
        <location evidence="1">Cell membrane</location>
        <topology evidence="1">Multi-pass membrane protein</topology>
    </subcellularLocation>
</comment>
<dbReference type="Pfam" id="PF12704">
    <property type="entry name" value="MacB_PCD"/>
    <property type="match status" value="1"/>
</dbReference>
<name>A0ABU7K0B9_9NOCA</name>
<accession>A0ABU7K0B9</accession>
<sequence length="395" mass="41717">VLLAAPPLSRPVVNVLGSVFARPFGAVGRLARTNATRNPRRTAATAFALTLGLMLVSVIGVFGSSAKTSVDALVDTGVKADFMLSGPPMFGVPLDAADKVRDVDGVVEVVAAHTMQAEIDDSFEYGTAVSGPVEDVLSLEMSAGTSRVSGNELLVSESQASERGWEVGTTVPLTSRDGETVDTEITGIYADNQLIGPWLASPELYDRFTPESSRSAAVVLINTADGADPEAVRSGLEEAAKQYVIVQVLDREQFKGEQAQQIDMLLAILYGLLALAVVIAILGIVNTLALSVVERRREIGMLRAVGMQRAQVRRTIYIESLLIAVFGAVVGLVLGLVFGWAFVRTLADQGLDRISVPWSQVVGMLIGSGVVGVLAALWPGHRAAKTPPLEAIADV</sequence>
<reference evidence="10 11" key="1">
    <citation type="submission" date="2023-08" db="EMBL/GenBank/DDBJ databases">
        <authorList>
            <person name="Girao M."/>
            <person name="Carvalho M.F."/>
        </authorList>
    </citation>
    <scope>NUCLEOTIDE SEQUENCE [LARGE SCALE GENOMIC DNA]</scope>
    <source>
        <strain evidence="10 11">CC-R104</strain>
    </source>
</reference>
<dbReference type="Pfam" id="PF02687">
    <property type="entry name" value="FtsX"/>
    <property type="match status" value="1"/>
</dbReference>
<proteinExistence type="inferred from homology"/>
<evidence type="ECO:0000256" key="6">
    <source>
        <dbReference type="ARBA" id="ARBA00038076"/>
    </source>
</evidence>
<keyword evidence="2" id="KW-1003">Cell membrane</keyword>
<organism evidence="10 11">
    <name type="scientific">Rhodococcus chondri</name>
    <dbReference type="NCBI Taxonomy" id="3065941"/>
    <lineage>
        <taxon>Bacteria</taxon>
        <taxon>Bacillati</taxon>
        <taxon>Actinomycetota</taxon>
        <taxon>Actinomycetes</taxon>
        <taxon>Mycobacteriales</taxon>
        <taxon>Nocardiaceae</taxon>
        <taxon>Rhodococcus</taxon>
    </lineage>
</organism>
<evidence type="ECO:0000256" key="1">
    <source>
        <dbReference type="ARBA" id="ARBA00004651"/>
    </source>
</evidence>
<dbReference type="InterPro" id="IPR003838">
    <property type="entry name" value="ABC3_permease_C"/>
</dbReference>
<keyword evidence="11" id="KW-1185">Reference proteome</keyword>
<feature type="transmembrane region" description="Helical" evidence="7">
    <location>
        <begin position="43"/>
        <end position="63"/>
    </location>
</feature>
<keyword evidence="5 7" id="KW-0472">Membrane</keyword>
<evidence type="ECO:0000256" key="7">
    <source>
        <dbReference type="SAM" id="Phobius"/>
    </source>
</evidence>
<feature type="non-terminal residue" evidence="10">
    <location>
        <position position="1"/>
    </location>
</feature>
<evidence type="ECO:0000259" key="9">
    <source>
        <dbReference type="Pfam" id="PF12704"/>
    </source>
</evidence>
<evidence type="ECO:0000313" key="10">
    <source>
        <dbReference type="EMBL" id="MEE2035497.1"/>
    </source>
</evidence>
<comment type="caution">
    <text evidence="10">The sequence shown here is derived from an EMBL/GenBank/DDBJ whole genome shotgun (WGS) entry which is preliminary data.</text>
</comment>
<comment type="similarity">
    <text evidence="6">Belongs to the ABC-4 integral membrane protein family.</text>
</comment>
<dbReference type="Proteomes" id="UP001331936">
    <property type="component" value="Unassembled WGS sequence"/>
</dbReference>
<evidence type="ECO:0000259" key="8">
    <source>
        <dbReference type="Pfam" id="PF02687"/>
    </source>
</evidence>
<feature type="transmembrane region" description="Helical" evidence="7">
    <location>
        <begin position="316"/>
        <end position="343"/>
    </location>
</feature>
<dbReference type="InterPro" id="IPR050250">
    <property type="entry name" value="Macrolide_Exporter_MacB"/>
</dbReference>
<dbReference type="EMBL" id="JAUZMZ010000338">
    <property type="protein sequence ID" value="MEE2035497.1"/>
    <property type="molecule type" value="Genomic_DNA"/>
</dbReference>
<feature type="domain" description="MacB-like periplasmic core" evidence="9">
    <location>
        <begin position="42"/>
        <end position="238"/>
    </location>
</feature>
<feature type="transmembrane region" description="Helical" evidence="7">
    <location>
        <begin position="264"/>
        <end position="293"/>
    </location>
</feature>
<feature type="transmembrane region" description="Helical" evidence="7">
    <location>
        <begin position="358"/>
        <end position="378"/>
    </location>
</feature>
<evidence type="ECO:0000313" key="11">
    <source>
        <dbReference type="Proteomes" id="UP001331936"/>
    </source>
</evidence>